<dbReference type="EMBL" id="WHNX01000004">
    <property type="protein sequence ID" value="MPW24775.1"/>
    <property type="molecule type" value="Genomic_DNA"/>
</dbReference>
<comment type="subcellular location">
    <subcellularLocation>
        <location evidence="2">Spore coat</location>
    </subcellularLocation>
</comment>
<dbReference type="AlphaFoldDB" id="A0A6A7K5W8"/>
<comment type="similarity">
    <text evidence="3">Belongs to the CotF family.</text>
</comment>
<evidence type="ECO:0000256" key="2">
    <source>
        <dbReference type="ARBA" id="ARBA00024325"/>
    </source>
</evidence>
<keyword evidence="4" id="KW-0167">Capsid protein</keyword>
<accession>A0A6A7K5W8</accession>
<dbReference type="PANTHER" id="PTHR39183">
    <property type="entry name" value="SPORE COAT PROTEIN F-LIKE PROTEIN YHCQ"/>
    <property type="match status" value="1"/>
</dbReference>
<dbReference type="Gene3D" id="1.20.1260.10">
    <property type="match status" value="1"/>
</dbReference>
<dbReference type="GO" id="GO:0030435">
    <property type="term" value="P:sporulation resulting in formation of a cellular spore"/>
    <property type="evidence" value="ECO:0007669"/>
    <property type="project" value="UniProtKB-KW"/>
</dbReference>
<organism evidence="4 5">
    <name type="scientific">Alkalibaculum sporogenes</name>
    <dbReference type="NCBI Taxonomy" id="2655001"/>
    <lineage>
        <taxon>Bacteria</taxon>
        <taxon>Bacillati</taxon>
        <taxon>Bacillota</taxon>
        <taxon>Clostridia</taxon>
        <taxon>Eubacteriales</taxon>
        <taxon>Eubacteriaceae</taxon>
        <taxon>Alkalibaculum</taxon>
    </lineage>
</organism>
<evidence type="ECO:0000256" key="1">
    <source>
        <dbReference type="ARBA" id="ARBA00022969"/>
    </source>
</evidence>
<evidence type="ECO:0000256" key="3">
    <source>
        <dbReference type="ARBA" id="ARBA00024344"/>
    </source>
</evidence>
<evidence type="ECO:0000313" key="5">
    <source>
        <dbReference type="Proteomes" id="UP000440004"/>
    </source>
</evidence>
<dbReference type="InterPro" id="IPR012851">
    <property type="entry name" value="Spore_coat_CotF-like"/>
</dbReference>
<keyword evidence="5" id="KW-1185">Reference proteome</keyword>
<reference evidence="4 5" key="1">
    <citation type="submission" date="2019-10" db="EMBL/GenBank/DDBJ databases">
        <title>Alkalibaculum tamaniensis sp.nov., a new alkaliphilic acetogen, isolated on methoxylated aromatics from a mud volcano.</title>
        <authorList>
            <person name="Khomyakova M.A."/>
            <person name="Merkel A.Y."/>
            <person name="Bonch-Osmolovskaya E.A."/>
            <person name="Slobodkin A.I."/>
        </authorList>
    </citation>
    <scope>NUCLEOTIDE SEQUENCE [LARGE SCALE GENOMIC DNA]</scope>
    <source>
        <strain evidence="4 5">M08DMB</strain>
    </source>
</reference>
<comment type="caution">
    <text evidence="4">The sequence shown here is derived from an EMBL/GenBank/DDBJ whole genome shotgun (WGS) entry which is preliminary data.</text>
</comment>
<sequence>MNTLIENITGLKKLNDQVIATDFLIAAKSVVINYSIAITEAYNPEVRLVLKNQLKDVIATHEVISDYMIKKGYYHAYDLKEQYKVDMKVTETTLKLAEKVM</sequence>
<dbReference type="InterPro" id="IPR012347">
    <property type="entry name" value="Ferritin-like"/>
</dbReference>
<keyword evidence="4" id="KW-0946">Virion</keyword>
<proteinExistence type="inferred from homology"/>
<dbReference type="RefSeq" id="WP_152801586.1">
    <property type="nucleotide sequence ID" value="NZ_WHNX01000004.1"/>
</dbReference>
<gene>
    <name evidence="4" type="ORF">GC105_03090</name>
</gene>
<name>A0A6A7K5W8_9FIRM</name>
<dbReference type="Proteomes" id="UP000440004">
    <property type="component" value="Unassembled WGS sequence"/>
</dbReference>
<dbReference type="PANTHER" id="PTHR39183:SF1">
    <property type="entry name" value="SPORE COAT PROTEIN F-LIKE PROTEIN YHCQ"/>
    <property type="match status" value="1"/>
</dbReference>
<protein>
    <submittedName>
        <fullName evidence="4">Spore coat protein</fullName>
    </submittedName>
</protein>
<dbReference type="Pfam" id="PF07875">
    <property type="entry name" value="Coat_F"/>
    <property type="match status" value="1"/>
</dbReference>
<evidence type="ECO:0000313" key="4">
    <source>
        <dbReference type="EMBL" id="MPW24775.1"/>
    </source>
</evidence>
<keyword evidence="1" id="KW-0749">Sporulation</keyword>